<keyword evidence="7" id="KW-0234">DNA repair</keyword>
<dbReference type="GO" id="GO:0006281">
    <property type="term" value="P:DNA repair"/>
    <property type="evidence" value="ECO:0007669"/>
    <property type="project" value="UniProtKB-KW"/>
</dbReference>
<dbReference type="GO" id="GO:0097506">
    <property type="term" value="F:deaminated base DNA N-glycosylase activity"/>
    <property type="evidence" value="ECO:0007669"/>
    <property type="project" value="UniProtKB-ARBA"/>
</dbReference>
<accession>A4FHD4</accession>
<reference evidence="10 11" key="1">
    <citation type="journal article" date="2007" name="Nat. Biotechnol.">
        <title>Complete genome sequence of the erythromycin-producing bacterium Saccharopolyspora erythraea NRRL23338.</title>
        <authorList>
            <person name="Oliynyk M."/>
            <person name="Samborskyy M."/>
            <person name="Lester J.B."/>
            <person name="Mironenko T."/>
            <person name="Scott N."/>
            <person name="Dickens S."/>
            <person name="Haydock S.F."/>
            <person name="Leadlay P.F."/>
        </authorList>
    </citation>
    <scope>NUCLEOTIDE SEQUENCE [LARGE SCALE GENOMIC DNA]</scope>
    <source>
        <strain evidence="11">ATCC 11635 / DSM 40517 / JCM 4748 / NBRC 13426 / NCIMB 8594 / NRRL 2338</strain>
    </source>
</reference>
<keyword evidence="6" id="KW-0411">Iron-sulfur</keyword>
<dbReference type="EMBL" id="AM420293">
    <property type="protein sequence ID" value="CAM03459.1"/>
    <property type="molecule type" value="Genomic_DNA"/>
</dbReference>
<dbReference type="eggNOG" id="COG1573">
    <property type="taxonomic scope" value="Bacteria"/>
</dbReference>
<evidence type="ECO:0000256" key="4">
    <source>
        <dbReference type="ARBA" id="ARBA00022801"/>
    </source>
</evidence>
<evidence type="ECO:0000313" key="10">
    <source>
        <dbReference type="EMBL" id="CAM03459.1"/>
    </source>
</evidence>
<keyword evidence="2" id="KW-0479">Metal-binding</keyword>
<feature type="compositionally biased region" description="Gly residues" evidence="8">
    <location>
        <begin position="188"/>
        <end position="197"/>
    </location>
</feature>
<keyword evidence="11" id="KW-1185">Reference proteome</keyword>
<dbReference type="InterPro" id="IPR051536">
    <property type="entry name" value="UDG_Type-4/5"/>
</dbReference>
<dbReference type="SUPFAM" id="SSF52141">
    <property type="entry name" value="Uracil-DNA glycosylase-like"/>
    <property type="match status" value="1"/>
</dbReference>
<organism evidence="10 11">
    <name type="scientific">Saccharopolyspora erythraea (strain ATCC 11635 / DSM 40517 / JCM 4748 / NBRC 13426 / NCIMB 8594 / NRRL 2338)</name>
    <dbReference type="NCBI Taxonomy" id="405948"/>
    <lineage>
        <taxon>Bacteria</taxon>
        <taxon>Bacillati</taxon>
        <taxon>Actinomycetota</taxon>
        <taxon>Actinomycetes</taxon>
        <taxon>Pseudonocardiales</taxon>
        <taxon>Pseudonocardiaceae</taxon>
        <taxon>Saccharopolyspora</taxon>
    </lineage>
</organism>
<feature type="region of interest" description="Disordered" evidence="8">
    <location>
        <begin position="128"/>
        <end position="197"/>
    </location>
</feature>
<keyword evidence="1" id="KW-0004">4Fe-4S</keyword>
<proteinExistence type="predicted"/>
<dbReference type="STRING" id="405948.SACE_4190"/>
<dbReference type="CDD" id="cd10030">
    <property type="entry name" value="UDG-F4_TTUDGA_SPO1dp_like"/>
    <property type="match status" value="1"/>
</dbReference>
<dbReference type="EC" id="2.7.7.7" evidence="10"/>
<keyword evidence="10" id="KW-0808">Transferase</keyword>
<dbReference type="KEGG" id="sen:SACE_4190"/>
<evidence type="ECO:0000313" key="11">
    <source>
        <dbReference type="Proteomes" id="UP000006728"/>
    </source>
</evidence>
<name>A4FHD4_SACEN</name>
<dbReference type="Proteomes" id="UP000006728">
    <property type="component" value="Chromosome"/>
</dbReference>
<evidence type="ECO:0000256" key="3">
    <source>
        <dbReference type="ARBA" id="ARBA00022763"/>
    </source>
</evidence>
<gene>
    <name evidence="10" type="ordered locus">SACE_4190</name>
</gene>
<dbReference type="SMART" id="SM00986">
    <property type="entry name" value="UDG"/>
    <property type="match status" value="1"/>
</dbReference>
<dbReference type="InterPro" id="IPR036895">
    <property type="entry name" value="Uracil-DNA_glycosylase-like_sf"/>
</dbReference>
<dbReference type="Pfam" id="PF03167">
    <property type="entry name" value="UDG"/>
    <property type="match status" value="1"/>
</dbReference>
<evidence type="ECO:0000256" key="1">
    <source>
        <dbReference type="ARBA" id="ARBA00022485"/>
    </source>
</evidence>
<dbReference type="SMART" id="SM00987">
    <property type="entry name" value="UreE_C"/>
    <property type="match status" value="1"/>
</dbReference>
<keyword evidence="4" id="KW-0378">Hydrolase</keyword>
<evidence type="ECO:0000256" key="8">
    <source>
        <dbReference type="SAM" id="MobiDB-lite"/>
    </source>
</evidence>
<evidence type="ECO:0000256" key="5">
    <source>
        <dbReference type="ARBA" id="ARBA00023004"/>
    </source>
</evidence>
<dbReference type="PANTHER" id="PTHR33693:SF9">
    <property type="entry name" value="TYPE-4 URACIL-DNA GLYCOSYLASE"/>
    <property type="match status" value="1"/>
</dbReference>
<dbReference type="GO" id="GO:0003887">
    <property type="term" value="F:DNA-directed DNA polymerase activity"/>
    <property type="evidence" value="ECO:0007669"/>
    <property type="project" value="UniProtKB-EC"/>
</dbReference>
<keyword evidence="5" id="KW-0408">Iron</keyword>
<dbReference type="InterPro" id="IPR005122">
    <property type="entry name" value="Uracil-DNA_glycosylase-like"/>
</dbReference>
<keyword evidence="3" id="KW-0227">DNA damage</keyword>
<sequence>MQVSESTAEPFVPSRGGLRALRDAARDCRGCDLYKSATQTVFGSGPSRARVLFVGEQPGDREDIEGEPFVGPAGGLLDLALAEAGIERDDAYLTNAVKHFKFVPQERGKRRIHRKPSTAQMRACRPWGGRRAAGGAAGDRRVPGRHRGAGADGQRLPHQQGTRCAAGLPRDRRRGTAPGIVAGHHPPLGGGAGAGPP</sequence>
<dbReference type="Gene3D" id="3.40.470.10">
    <property type="entry name" value="Uracil-DNA glycosylase-like domain"/>
    <property type="match status" value="1"/>
</dbReference>
<dbReference type="GO" id="GO:0046872">
    <property type="term" value="F:metal ion binding"/>
    <property type="evidence" value="ECO:0007669"/>
    <property type="project" value="UniProtKB-KW"/>
</dbReference>
<evidence type="ECO:0000256" key="2">
    <source>
        <dbReference type="ARBA" id="ARBA00022723"/>
    </source>
</evidence>
<evidence type="ECO:0000259" key="9">
    <source>
        <dbReference type="SMART" id="SM00986"/>
    </source>
</evidence>
<dbReference type="AlphaFoldDB" id="A4FHD4"/>
<feature type="domain" description="Uracil-DNA glycosylase-like" evidence="9">
    <location>
        <begin position="42"/>
        <end position="181"/>
    </location>
</feature>
<keyword evidence="10" id="KW-0548">Nucleotidyltransferase</keyword>
<dbReference type="HOGENOM" id="CLU_1383294_0_0_11"/>
<protein>
    <submittedName>
        <fullName evidence="10">DNA polymerase bacteriophage-type</fullName>
        <ecNumber evidence="10">2.7.7.7</ecNumber>
    </submittedName>
</protein>
<evidence type="ECO:0000256" key="6">
    <source>
        <dbReference type="ARBA" id="ARBA00023014"/>
    </source>
</evidence>
<dbReference type="PANTHER" id="PTHR33693">
    <property type="entry name" value="TYPE-5 URACIL-DNA GLYCOSYLASE"/>
    <property type="match status" value="1"/>
</dbReference>
<evidence type="ECO:0000256" key="7">
    <source>
        <dbReference type="ARBA" id="ARBA00023204"/>
    </source>
</evidence>
<dbReference type="GO" id="GO:0051539">
    <property type="term" value="F:4 iron, 4 sulfur cluster binding"/>
    <property type="evidence" value="ECO:0007669"/>
    <property type="project" value="UniProtKB-KW"/>
</dbReference>